<organism evidence="1 2">
    <name type="scientific">Vespula vulgaris</name>
    <name type="common">Yellow jacket</name>
    <name type="synonym">Wasp</name>
    <dbReference type="NCBI Taxonomy" id="7454"/>
    <lineage>
        <taxon>Eukaryota</taxon>
        <taxon>Metazoa</taxon>
        <taxon>Ecdysozoa</taxon>
        <taxon>Arthropoda</taxon>
        <taxon>Hexapoda</taxon>
        <taxon>Insecta</taxon>
        <taxon>Pterygota</taxon>
        <taxon>Neoptera</taxon>
        <taxon>Endopterygota</taxon>
        <taxon>Hymenoptera</taxon>
        <taxon>Apocrita</taxon>
        <taxon>Aculeata</taxon>
        <taxon>Vespoidea</taxon>
        <taxon>Vespidae</taxon>
        <taxon>Vespinae</taxon>
        <taxon>Vespula</taxon>
    </lineage>
</organism>
<gene>
    <name evidence="1" type="ORF">HZH66_011998</name>
</gene>
<reference evidence="1" key="1">
    <citation type="journal article" date="2020" name="G3 (Bethesda)">
        <title>High-Quality Assemblies for Three Invasive Social Wasps from the &lt;i&gt;Vespula&lt;/i&gt; Genus.</title>
        <authorList>
            <person name="Harrop T.W.R."/>
            <person name="Guhlin J."/>
            <person name="McLaughlin G.M."/>
            <person name="Permina E."/>
            <person name="Stockwell P."/>
            <person name="Gilligan J."/>
            <person name="Le Lec M.F."/>
            <person name="Gruber M.A.M."/>
            <person name="Quinn O."/>
            <person name="Lovegrove M."/>
            <person name="Duncan E.J."/>
            <person name="Remnant E.J."/>
            <person name="Van Eeckhoven J."/>
            <person name="Graham B."/>
            <person name="Knapp R.A."/>
            <person name="Langford K.W."/>
            <person name="Kronenberg Z."/>
            <person name="Press M.O."/>
            <person name="Eacker S.M."/>
            <person name="Wilson-Rankin E.E."/>
            <person name="Purcell J."/>
            <person name="Lester P.J."/>
            <person name="Dearden P.K."/>
        </authorList>
    </citation>
    <scope>NUCLEOTIDE SEQUENCE</scope>
    <source>
        <strain evidence="1">Marl-1</strain>
    </source>
</reference>
<proteinExistence type="predicted"/>
<sequence>MSNCEARMEELLFSTVKTDFIKSNVVVEMPLQETKETHYTFYRWREIREERKELCKTGKQLVPLYITSIFNGLVLISSSEL</sequence>
<evidence type="ECO:0000313" key="2">
    <source>
        <dbReference type="Proteomes" id="UP000614350"/>
    </source>
</evidence>
<comment type="caution">
    <text evidence="1">The sequence shown here is derived from an EMBL/GenBank/DDBJ whole genome shotgun (WGS) entry which is preliminary data.</text>
</comment>
<protein>
    <submittedName>
        <fullName evidence="1">Uncharacterized protein</fullName>
    </submittedName>
</protein>
<evidence type="ECO:0000313" key="1">
    <source>
        <dbReference type="EMBL" id="KAF7384912.1"/>
    </source>
</evidence>
<name>A0A834JD14_VESVU</name>
<accession>A0A834JD14</accession>
<keyword evidence="2" id="KW-1185">Reference proteome</keyword>
<dbReference type="EMBL" id="JACSEA010000015">
    <property type="protein sequence ID" value="KAF7384912.1"/>
    <property type="molecule type" value="Genomic_DNA"/>
</dbReference>
<dbReference type="AlphaFoldDB" id="A0A834JD14"/>
<dbReference type="Proteomes" id="UP000614350">
    <property type="component" value="Unassembled WGS sequence"/>
</dbReference>